<comment type="caution">
    <text evidence="1">The sequence shown here is derived from an EMBL/GenBank/DDBJ whole genome shotgun (WGS) entry which is preliminary data.</text>
</comment>
<proteinExistence type="predicted"/>
<evidence type="ECO:0000313" key="2">
    <source>
        <dbReference type="Proteomes" id="UP001055879"/>
    </source>
</evidence>
<accession>A0ACB9ACY8</accession>
<dbReference type="Proteomes" id="UP001055879">
    <property type="component" value="Linkage Group LG08"/>
</dbReference>
<keyword evidence="2" id="KW-1185">Reference proteome</keyword>
<reference evidence="2" key="1">
    <citation type="journal article" date="2022" name="Mol. Ecol. Resour.">
        <title>The genomes of chicory, endive, great burdock and yacon provide insights into Asteraceae palaeo-polyploidization history and plant inulin production.</title>
        <authorList>
            <person name="Fan W."/>
            <person name="Wang S."/>
            <person name="Wang H."/>
            <person name="Wang A."/>
            <person name="Jiang F."/>
            <person name="Liu H."/>
            <person name="Zhao H."/>
            <person name="Xu D."/>
            <person name="Zhang Y."/>
        </authorList>
    </citation>
    <scope>NUCLEOTIDE SEQUENCE [LARGE SCALE GENOMIC DNA]</scope>
    <source>
        <strain evidence="2">cv. Niubang</strain>
    </source>
</reference>
<evidence type="ECO:0000313" key="1">
    <source>
        <dbReference type="EMBL" id="KAI3707505.1"/>
    </source>
</evidence>
<organism evidence="1 2">
    <name type="scientific">Arctium lappa</name>
    <name type="common">Greater burdock</name>
    <name type="synonym">Lappa major</name>
    <dbReference type="NCBI Taxonomy" id="4217"/>
    <lineage>
        <taxon>Eukaryota</taxon>
        <taxon>Viridiplantae</taxon>
        <taxon>Streptophyta</taxon>
        <taxon>Embryophyta</taxon>
        <taxon>Tracheophyta</taxon>
        <taxon>Spermatophyta</taxon>
        <taxon>Magnoliopsida</taxon>
        <taxon>eudicotyledons</taxon>
        <taxon>Gunneridae</taxon>
        <taxon>Pentapetalae</taxon>
        <taxon>asterids</taxon>
        <taxon>campanulids</taxon>
        <taxon>Asterales</taxon>
        <taxon>Asteraceae</taxon>
        <taxon>Carduoideae</taxon>
        <taxon>Cardueae</taxon>
        <taxon>Arctiinae</taxon>
        <taxon>Arctium</taxon>
    </lineage>
</organism>
<gene>
    <name evidence="1" type="ORF">L6452_26092</name>
</gene>
<protein>
    <submittedName>
        <fullName evidence="1">Uncharacterized protein</fullName>
    </submittedName>
</protein>
<reference evidence="1 2" key="2">
    <citation type="journal article" date="2022" name="Mol. Ecol. Resour.">
        <title>The genomes of chicory, endive, great burdock and yacon provide insights into Asteraceae paleo-polyploidization history and plant inulin production.</title>
        <authorList>
            <person name="Fan W."/>
            <person name="Wang S."/>
            <person name="Wang H."/>
            <person name="Wang A."/>
            <person name="Jiang F."/>
            <person name="Liu H."/>
            <person name="Zhao H."/>
            <person name="Xu D."/>
            <person name="Zhang Y."/>
        </authorList>
    </citation>
    <scope>NUCLEOTIDE SEQUENCE [LARGE SCALE GENOMIC DNA]</scope>
    <source>
        <strain evidence="2">cv. Niubang</strain>
    </source>
</reference>
<dbReference type="EMBL" id="CM042054">
    <property type="protein sequence ID" value="KAI3707505.1"/>
    <property type="molecule type" value="Genomic_DNA"/>
</dbReference>
<sequence length="514" mass="57348">MESDNKSGGAAGDGRLLVDESSWDVQSDRKRFQIDLEQGETTIVSWTKLLRDAGIPVDHSPPPSPQPPKRFHQEDESRSECSNIILKKKDEQKNLPQKLRTAISEVLEGIKAVQSTKNTKMGHARVKSTTEQNYDNRKQTILSASVTSSMKDPSDTGIKSGSPSGMTLDQAAIRAELQSITLTSHISEEHSLNNGRVKLPDLNVPYTVQAASTSPMHIKEESGGKVNGSMLEVESTILEMETMVAKSRRLHGDVQDADHSVASKCRLPQELKQKLETVARLAHSSQGRISDELIMRLMSILGHWLKPRTLKRCLRNMIPADLSSCGGDAIRFSQIKKEVVEMIRLRTLPMETKDRSSNKTMELPAAYKTKYNMDHEMEDKICDFYDIYVQQGMEEIKSSEIRNFYIQLAALWPKGTMDNHGIQNAICRAKERRRTLLQEKVHKKGKRKKSSTAVIDEDLHGETYLVADLKRPVNDTNAPVLAFPATGTPELDQNLGAAAKGSAHRQQATARICS</sequence>
<name>A0ACB9ACY8_ARCLA</name>